<feature type="chain" id="PRO_5047489256" evidence="1">
    <location>
        <begin position="20"/>
        <end position="265"/>
    </location>
</feature>
<dbReference type="PANTHER" id="PTHR37945">
    <property type="entry name" value="EXTRACELLULAR TUNGSTATE BINDING PROTEIN"/>
    <property type="match status" value="1"/>
</dbReference>
<dbReference type="Pfam" id="PF12849">
    <property type="entry name" value="PBP_like_2"/>
    <property type="match status" value="1"/>
</dbReference>
<proteinExistence type="predicted"/>
<feature type="signal peptide" evidence="1">
    <location>
        <begin position="1"/>
        <end position="19"/>
    </location>
</feature>
<evidence type="ECO:0000313" key="4">
    <source>
        <dbReference type="Proteomes" id="UP000814385"/>
    </source>
</evidence>
<organism evidence="3 4">
    <name type="scientific">Billgrantia campisalis</name>
    <dbReference type="NCBI Taxonomy" id="74661"/>
    <lineage>
        <taxon>Bacteria</taxon>
        <taxon>Pseudomonadati</taxon>
        <taxon>Pseudomonadota</taxon>
        <taxon>Gammaproteobacteria</taxon>
        <taxon>Oceanospirillales</taxon>
        <taxon>Halomonadaceae</taxon>
        <taxon>Billgrantia</taxon>
    </lineage>
</organism>
<protein>
    <submittedName>
        <fullName evidence="3">Solute-binding protein</fullName>
    </submittedName>
</protein>
<keyword evidence="1" id="KW-0732">Signal</keyword>
<sequence>MALSVLSLVSTLAAGTAAAADKVLLLASTTSTEQSGLFDHLLPRFHNATGIEVRVVAVGTGQAFALARRGDADALLVHDPAGEAALIAAGHASERADIMFNDYVLIGPTEDPAAIDEAPTAAEAFARIAAAEAPFTSRGDDSGTHRAEQRLWAAAGIEPSAPWYRELGSAMGATLNTAAAMDAYALADRASWATFVNRQALAVLFECDEALFNGYASLLLSRERHPHLRHDLAEQWHDWLLSEEGQDAIAEFRLDGEPLFFPAVL</sequence>
<dbReference type="Proteomes" id="UP000814385">
    <property type="component" value="Unassembled WGS sequence"/>
</dbReference>
<dbReference type="Gene3D" id="3.40.190.10">
    <property type="entry name" value="Periplasmic binding protein-like II"/>
    <property type="match status" value="2"/>
</dbReference>
<dbReference type="EMBL" id="JABFUC010000012">
    <property type="protein sequence ID" value="MCG6658924.1"/>
    <property type="molecule type" value="Genomic_DNA"/>
</dbReference>
<accession>A0ABS9PAW0</accession>
<dbReference type="PANTHER" id="PTHR37945:SF1">
    <property type="entry name" value="EXTRACELLULAR TUNGSTATE BINDING PROTEIN"/>
    <property type="match status" value="1"/>
</dbReference>
<keyword evidence="4" id="KW-1185">Reference proteome</keyword>
<reference evidence="3 4" key="1">
    <citation type="submission" date="2020-05" db="EMBL/GenBank/DDBJ databases">
        <title>Comparative genomic analysis of denitrifying bacteria from Halomonas genus.</title>
        <authorList>
            <person name="Wang L."/>
            <person name="Shao Z."/>
        </authorList>
    </citation>
    <scope>NUCLEOTIDE SEQUENCE [LARGE SCALE GENOMIC DNA]</scope>
    <source>
        <strain evidence="3 4">A4</strain>
    </source>
</reference>
<evidence type="ECO:0000256" key="1">
    <source>
        <dbReference type="SAM" id="SignalP"/>
    </source>
</evidence>
<dbReference type="SUPFAM" id="SSF53850">
    <property type="entry name" value="Periplasmic binding protein-like II"/>
    <property type="match status" value="1"/>
</dbReference>
<comment type="caution">
    <text evidence="3">The sequence shown here is derived from an EMBL/GenBank/DDBJ whole genome shotgun (WGS) entry which is preliminary data.</text>
</comment>
<feature type="domain" description="PBP" evidence="2">
    <location>
        <begin position="17"/>
        <end position="244"/>
    </location>
</feature>
<dbReference type="InterPro" id="IPR052738">
    <property type="entry name" value="ABC-Tungstate_binding"/>
</dbReference>
<dbReference type="InterPro" id="IPR024370">
    <property type="entry name" value="PBP_domain"/>
</dbReference>
<name>A0ABS9PAW0_9GAMM</name>
<evidence type="ECO:0000313" key="3">
    <source>
        <dbReference type="EMBL" id="MCG6658924.1"/>
    </source>
</evidence>
<gene>
    <name evidence="3" type="ORF">HOP52_14280</name>
</gene>
<evidence type="ECO:0000259" key="2">
    <source>
        <dbReference type="Pfam" id="PF12849"/>
    </source>
</evidence>